<dbReference type="Proteomes" id="UP001166291">
    <property type="component" value="Unassembled WGS sequence"/>
</dbReference>
<keyword evidence="5 7" id="KW-1133">Transmembrane helix</keyword>
<feature type="transmembrane region" description="Helical" evidence="7">
    <location>
        <begin position="263"/>
        <end position="286"/>
    </location>
</feature>
<dbReference type="CDD" id="cd13127">
    <property type="entry name" value="MATE_tuaB_like"/>
    <property type="match status" value="1"/>
</dbReference>
<feature type="transmembrane region" description="Helical" evidence="7">
    <location>
        <begin position="25"/>
        <end position="52"/>
    </location>
</feature>
<feature type="transmembrane region" description="Helical" evidence="7">
    <location>
        <begin position="58"/>
        <end position="82"/>
    </location>
</feature>
<sequence length="499" mass="53644">MVREVMRDGQIKKPLEAASQNMPQLWLVTAASNAAVLVVQIVSMAILARALAPDNFGIIAMVMAILGVASIVQDLGLSAATVRVDNLSDSQSTAILGINILFGAAATVIATQLSPLVGEIYNNPEIVPIAMALSLNFIFSALGAQHLALIRRSLRFVSLAKINLTAVIFGQGVAIALAFSGHEYWALTIGLLLTTLTKSLLGWVAGSFKLERPSFDENIRKMISFGGWLTVFSIMGYVAMHIHSVLLGSQFGAEQAGLYGRAFALYGLATGLITAPLITVVPSILAKLKSNIEQYRRSYFDTLEMQILLMAPLGALCFLCAPQIVMIILGDGWKESIAIFEIISLAAIPQAICASSGWLYMSNGDTKSMMLWGLGGWSTLILLLIVGVQWGGLGLAISYVLGMYVLTYPCMKLAFRKSKATFKQLWCSLAPVVMSSILSGGATSLLLNSINVKNNLASISIATIVFAIIYLMCLVFVFRKSTMLKSLLFQLSGRLALGR</sequence>
<feature type="transmembrane region" description="Helical" evidence="7">
    <location>
        <begin position="427"/>
        <end position="450"/>
    </location>
</feature>
<feature type="transmembrane region" description="Helical" evidence="7">
    <location>
        <begin position="456"/>
        <end position="478"/>
    </location>
</feature>
<keyword evidence="4 7" id="KW-0812">Transmembrane</keyword>
<name>A0ABS6VN42_9GAMM</name>
<organism evidence="8 9">
    <name type="scientific">Zhongshania aquimaris</name>
    <dbReference type="NCBI Taxonomy" id="2857107"/>
    <lineage>
        <taxon>Bacteria</taxon>
        <taxon>Pseudomonadati</taxon>
        <taxon>Pseudomonadota</taxon>
        <taxon>Gammaproteobacteria</taxon>
        <taxon>Cellvibrionales</taxon>
        <taxon>Spongiibacteraceae</taxon>
        <taxon>Zhongshania</taxon>
    </lineage>
</organism>
<dbReference type="Pfam" id="PF13440">
    <property type="entry name" value="Polysacc_synt_3"/>
    <property type="match status" value="1"/>
</dbReference>
<feature type="transmembrane region" description="Helical" evidence="7">
    <location>
        <begin position="225"/>
        <end position="243"/>
    </location>
</feature>
<dbReference type="InterPro" id="IPR050833">
    <property type="entry name" value="Poly_Biosynth_Transport"/>
</dbReference>
<dbReference type="PANTHER" id="PTHR30250:SF10">
    <property type="entry name" value="LIPOPOLYSACCHARIDE BIOSYNTHESIS PROTEIN WZXC"/>
    <property type="match status" value="1"/>
</dbReference>
<comment type="similarity">
    <text evidence="2">Belongs to the polysaccharide synthase family.</text>
</comment>
<proteinExistence type="inferred from homology"/>
<evidence type="ECO:0000313" key="8">
    <source>
        <dbReference type="EMBL" id="MBW2939737.1"/>
    </source>
</evidence>
<keyword evidence="9" id="KW-1185">Reference proteome</keyword>
<evidence type="ECO:0000256" key="7">
    <source>
        <dbReference type="SAM" id="Phobius"/>
    </source>
</evidence>
<feature type="transmembrane region" description="Helical" evidence="7">
    <location>
        <begin position="94"/>
        <end position="114"/>
    </location>
</feature>
<feature type="transmembrane region" description="Helical" evidence="7">
    <location>
        <begin position="371"/>
        <end position="390"/>
    </location>
</feature>
<feature type="transmembrane region" description="Helical" evidence="7">
    <location>
        <begin position="126"/>
        <end position="150"/>
    </location>
</feature>
<evidence type="ECO:0000256" key="4">
    <source>
        <dbReference type="ARBA" id="ARBA00022692"/>
    </source>
</evidence>
<feature type="transmembrane region" description="Helical" evidence="7">
    <location>
        <begin position="396"/>
        <end position="415"/>
    </location>
</feature>
<dbReference type="PANTHER" id="PTHR30250">
    <property type="entry name" value="PST FAMILY PREDICTED COLANIC ACID TRANSPORTER"/>
    <property type="match status" value="1"/>
</dbReference>
<feature type="transmembrane region" description="Helical" evidence="7">
    <location>
        <begin position="185"/>
        <end position="204"/>
    </location>
</feature>
<evidence type="ECO:0000313" key="9">
    <source>
        <dbReference type="Proteomes" id="UP001166291"/>
    </source>
</evidence>
<evidence type="ECO:0000256" key="5">
    <source>
        <dbReference type="ARBA" id="ARBA00022989"/>
    </source>
</evidence>
<evidence type="ECO:0000256" key="1">
    <source>
        <dbReference type="ARBA" id="ARBA00004651"/>
    </source>
</evidence>
<accession>A0ABS6VN42</accession>
<keyword evidence="3" id="KW-1003">Cell membrane</keyword>
<reference evidence="8" key="1">
    <citation type="submission" date="2021-07" db="EMBL/GenBank/DDBJ databases">
        <title>Zhongshania sp. CAU 1632 isolated from seawater.</title>
        <authorList>
            <person name="Kim W."/>
        </authorList>
    </citation>
    <scope>NUCLEOTIDE SEQUENCE</scope>
    <source>
        <strain evidence="8">CAU 1632</strain>
    </source>
</reference>
<comment type="subcellular location">
    <subcellularLocation>
        <location evidence="1">Cell membrane</location>
        <topology evidence="1">Multi-pass membrane protein</topology>
    </subcellularLocation>
</comment>
<keyword evidence="6 7" id="KW-0472">Membrane</keyword>
<comment type="caution">
    <text evidence="8">The sequence shown here is derived from an EMBL/GenBank/DDBJ whole genome shotgun (WGS) entry which is preliminary data.</text>
</comment>
<feature type="transmembrane region" description="Helical" evidence="7">
    <location>
        <begin position="162"/>
        <end position="179"/>
    </location>
</feature>
<evidence type="ECO:0000256" key="6">
    <source>
        <dbReference type="ARBA" id="ARBA00023136"/>
    </source>
</evidence>
<feature type="transmembrane region" description="Helical" evidence="7">
    <location>
        <begin position="307"/>
        <end position="330"/>
    </location>
</feature>
<evidence type="ECO:0000256" key="3">
    <source>
        <dbReference type="ARBA" id="ARBA00022475"/>
    </source>
</evidence>
<dbReference type="EMBL" id="JAHWDQ010000001">
    <property type="protein sequence ID" value="MBW2939737.1"/>
    <property type="molecule type" value="Genomic_DNA"/>
</dbReference>
<feature type="transmembrane region" description="Helical" evidence="7">
    <location>
        <begin position="336"/>
        <end position="359"/>
    </location>
</feature>
<gene>
    <name evidence="8" type="ORF">KXJ70_03075</name>
</gene>
<evidence type="ECO:0000256" key="2">
    <source>
        <dbReference type="ARBA" id="ARBA00007430"/>
    </source>
</evidence>
<protein>
    <submittedName>
        <fullName evidence="8">Lipopolysaccharide biosynthesis protein</fullName>
    </submittedName>
</protein>